<evidence type="ECO:0000256" key="1">
    <source>
        <dbReference type="PROSITE-ProRule" id="PRU00409"/>
    </source>
</evidence>
<dbReference type="InterPro" id="IPR003806">
    <property type="entry name" value="ATP-grasp_PylC-type"/>
</dbReference>
<evidence type="ECO:0000259" key="2">
    <source>
        <dbReference type="PROSITE" id="PS50975"/>
    </source>
</evidence>
<dbReference type="EC" id="6.3.4.24" evidence="3"/>
<dbReference type="Pfam" id="PF02655">
    <property type="entry name" value="ATP-grasp_3"/>
    <property type="match status" value="1"/>
</dbReference>
<name>A0A7G9Z6B2_9EURY</name>
<dbReference type="PIRSF" id="PIRSF016766">
    <property type="entry name" value="UCP016766_ATPgrasp"/>
    <property type="match status" value="1"/>
</dbReference>
<dbReference type="Gene3D" id="2.30.36.100">
    <property type="match status" value="1"/>
</dbReference>
<dbReference type="Gene3D" id="3.30.470.20">
    <property type="entry name" value="ATP-grasp fold, B domain"/>
    <property type="match status" value="1"/>
</dbReference>
<dbReference type="SUPFAM" id="SSF56059">
    <property type="entry name" value="Glutathione synthetase ATP-binding domain-like"/>
    <property type="match status" value="1"/>
</dbReference>
<dbReference type="GO" id="GO:0016874">
    <property type="term" value="F:ligase activity"/>
    <property type="evidence" value="ECO:0007669"/>
    <property type="project" value="UniProtKB-KW"/>
</dbReference>
<keyword evidence="3" id="KW-0436">Ligase</keyword>
<reference evidence="3" key="1">
    <citation type="submission" date="2020-06" db="EMBL/GenBank/DDBJ databases">
        <title>Unique genomic features of the anaerobic methanotrophic archaea.</title>
        <authorList>
            <person name="Chadwick G.L."/>
            <person name="Skennerton C.T."/>
            <person name="Laso-Perez R."/>
            <person name="Leu A.O."/>
            <person name="Speth D.R."/>
            <person name="Yu H."/>
            <person name="Morgan-Lang C."/>
            <person name="Hatzenpichler R."/>
            <person name="Goudeau D."/>
            <person name="Malmstrom R."/>
            <person name="Brazelton W.J."/>
            <person name="Woyke T."/>
            <person name="Hallam S.J."/>
            <person name="Tyson G.W."/>
            <person name="Wegener G."/>
            <person name="Boetius A."/>
            <person name="Orphan V."/>
        </authorList>
    </citation>
    <scope>NUCLEOTIDE SEQUENCE</scope>
</reference>
<dbReference type="Gene3D" id="3.40.50.11770">
    <property type="match status" value="1"/>
</dbReference>
<keyword evidence="1" id="KW-0067">ATP-binding</keyword>
<accession>A0A7G9Z6B2</accession>
<dbReference type="EMBL" id="MT631630">
    <property type="protein sequence ID" value="QNO55796.1"/>
    <property type="molecule type" value="Genomic_DNA"/>
</dbReference>
<protein>
    <submittedName>
        <fullName evidence="3">Tyramine--L-glutamate ligase</fullName>
        <ecNumber evidence="3">6.3.4.24</ecNumber>
    </submittedName>
</protein>
<evidence type="ECO:0000313" key="3">
    <source>
        <dbReference type="EMBL" id="QNO55796.1"/>
    </source>
</evidence>
<feature type="domain" description="ATP-grasp" evidence="2">
    <location>
        <begin position="79"/>
        <end position="274"/>
    </location>
</feature>
<dbReference type="GO" id="GO:0005524">
    <property type="term" value="F:ATP binding"/>
    <property type="evidence" value="ECO:0007669"/>
    <property type="project" value="UniProtKB-UniRule"/>
</dbReference>
<gene>
    <name evidence="3" type="primary">mfnD</name>
    <name evidence="3" type="ORF">LEBEIBBM_00011</name>
</gene>
<organism evidence="3">
    <name type="scientific">Candidatus Methanophaga sp. ANME-1 ERB7</name>
    <dbReference type="NCBI Taxonomy" id="2759913"/>
    <lineage>
        <taxon>Archaea</taxon>
        <taxon>Methanobacteriati</taxon>
        <taxon>Methanobacteriota</taxon>
        <taxon>Stenosarchaea group</taxon>
        <taxon>Methanomicrobia</taxon>
        <taxon>Candidatus Methanophagales</taxon>
        <taxon>Candidatus Methanophagaceae</taxon>
        <taxon>Candidatus Methanophaga</taxon>
    </lineage>
</organism>
<proteinExistence type="predicted"/>
<dbReference type="PROSITE" id="PS50975">
    <property type="entry name" value="ATP_GRASP"/>
    <property type="match status" value="1"/>
</dbReference>
<dbReference type="GO" id="GO:0046872">
    <property type="term" value="F:metal ion binding"/>
    <property type="evidence" value="ECO:0007669"/>
    <property type="project" value="InterPro"/>
</dbReference>
<dbReference type="AlphaFoldDB" id="A0A7G9Z6B2"/>
<sequence>MKIMVAEYAVGKGGGKLVAEGKAMLTTLKSGFHELGHEVIYPEAVTDFGVAVDKLSKESDAGVVIAPDNMLCELTKLVESNTVNLGCPSDSVKICADKKQTIKVLSEGGIQVPRIVSKEEVVSEQRYVKKPRYGCASENVFIQKGKDICPTPDHIITEFINGEDISSSVIIGKSSVLPLTINKQFIRVDGERLRYSGGLVPYSVEQEAESEIMGMSERVVTLLHCEGYVGIDFILGDDGSARVVEVNPRPTTSIVGIAKVLNYSVADLILRAKFGSLPMPNEVKTEGSFIFELS</sequence>
<dbReference type="InterPro" id="IPR011761">
    <property type="entry name" value="ATP-grasp"/>
</dbReference>
<keyword evidence="1" id="KW-0547">Nucleotide-binding</keyword>
<dbReference type="InterPro" id="IPR024710">
    <property type="entry name" value="MfnD"/>
</dbReference>